<keyword evidence="12" id="KW-1185">Reference proteome</keyword>
<name>A0A150GJT4_GONPE</name>
<evidence type="ECO:0000313" key="12">
    <source>
        <dbReference type="Proteomes" id="UP000075714"/>
    </source>
</evidence>
<feature type="region of interest" description="Disordered" evidence="10">
    <location>
        <begin position="211"/>
        <end position="238"/>
    </location>
</feature>
<dbReference type="AlphaFoldDB" id="A0A150GJT4"/>
<dbReference type="InterPro" id="IPR007594">
    <property type="entry name" value="RFT1"/>
</dbReference>
<keyword evidence="6 9" id="KW-1133">Transmembrane helix</keyword>
<keyword evidence="4 9" id="KW-0812">Transmembrane</keyword>
<comment type="pathway">
    <text evidence="2">Protein modification; protein glycosylation.</text>
</comment>
<dbReference type="GO" id="GO:0006488">
    <property type="term" value="P:dolichol-linked oligosaccharide biosynthetic process"/>
    <property type="evidence" value="ECO:0007669"/>
    <property type="project" value="InterPro"/>
</dbReference>
<feature type="transmembrane region" description="Helical" evidence="9">
    <location>
        <begin position="44"/>
        <end position="63"/>
    </location>
</feature>
<gene>
    <name evidence="11" type="ORF">GPECTOR_18g51</name>
</gene>
<dbReference type="GO" id="GO:0005789">
    <property type="term" value="C:endoplasmic reticulum membrane"/>
    <property type="evidence" value="ECO:0007669"/>
    <property type="project" value="UniProtKB-SubCell"/>
</dbReference>
<dbReference type="Pfam" id="PF04506">
    <property type="entry name" value="Rft-1"/>
    <property type="match status" value="1"/>
</dbReference>
<dbReference type="STRING" id="33097.A0A150GJT4"/>
<dbReference type="OrthoDB" id="9979195at2759"/>
<feature type="transmembrane region" description="Helical" evidence="9">
    <location>
        <begin position="75"/>
        <end position="93"/>
    </location>
</feature>
<comment type="caution">
    <text evidence="11">The sequence shown here is derived from an EMBL/GenBank/DDBJ whole genome shotgun (WGS) entry which is preliminary data.</text>
</comment>
<keyword evidence="5" id="KW-0256">Endoplasmic reticulum</keyword>
<comment type="caution">
    <text evidence="9">Lacks conserved residue(s) required for the propagation of feature annotation.</text>
</comment>
<accession>A0A150GJT4</accession>
<dbReference type="Proteomes" id="UP000075714">
    <property type="component" value="Unassembled WGS sequence"/>
</dbReference>
<evidence type="ECO:0000256" key="5">
    <source>
        <dbReference type="ARBA" id="ARBA00022824"/>
    </source>
</evidence>
<comment type="subcellular location">
    <subcellularLocation>
        <location evidence="1 9">Endoplasmic reticulum membrane</location>
        <topology evidence="1 9">Multi-pass membrane protein</topology>
    </subcellularLocation>
</comment>
<dbReference type="PANTHER" id="PTHR13117">
    <property type="entry name" value="ENDOPLASMIC RETICULUM MULTISPAN TRANSMEMBRANE PROTEIN-RELATED"/>
    <property type="match status" value="1"/>
</dbReference>
<comment type="function">
    <text evidence="8 9">Intramembrane glycolipid transporter that operates in the biosynthetic pathway of dolichol-linked oligosaccharides, the glycan precursors employed in protein asparagine (N)-glycosylation. The sequential addition of sugars to dolichol pyrophosphate produces dolichol-linked oligosaccharides containing fourteen sugars, including two GlcNAcs, nine mannoses and three glucoses. Once assembled, the oligosaccharide is transferred from the lipid to nascent proteins by oligosaccharyltransferases. The assembly of dolichol-linked oligosaccharides begins on the cytosolic side of the endoplasmic reticulum membrane and finishes in its lumen. RFT1 could mediate the translocation of the cytosolically oriented intermediate DolPP-GlcNAc2Man5, produced by ALG11, into the ER lumen where dolichol-linked oligosaccharides assembly continues. However, the intramembrane lipid transporter activity could not be confirmed in vitro.</text>
</comment>
<comment type="similarity">
    <text evidence="3 9">Belongs to the RFT1 family.</text>
</comment>
<sequence>MVKAVSLLGLTAAAFGPSYSYTLLRGVYGVRWSETEAPAVLAAYSVYVLLLALNGIGEAFVHAVLDARGLRHSNAALLAFSGAHLAACVALVGRHGALGLVAADGANMVLRIAYSAWCIRGFFRPLPSFSLVRDLLPAPASLAAFAAAGAAAAASQRALLAAPRTDGSTPQRVFLRRAAAHVAVGAVLLAALAAVLARTERAALRQVMDMRRRRGRPQQQQQEPRGAEGALGKDDKLD</sequence>
<evidence type="ECO:0000256" key="1">
    <source>
        <dbReference type="ARBA" id="ARBA00004477"/>
    </source>
</evidence>
<proteinExistence type="inferred from homology"/>
<evidence type="ECO:0000313" key="11">
    <source>
        <dbReference type="EMBL" id="KXZ50073.1"/>
    </source>
</evidence>
<keyword evidence="7 9" id="KW-0472">Membrane</keyword>
<evidence type="ECO:0000256" key="6">
    <source>
        <dbReference type="ARBA" id="ARBA00022989"/>
    </source>
</evidence>
<evidence type="ECO:0000256" key="7">
    <source>
        <dbReference type="ARBA" id="ARBA00023136"/>
    </source>
</evidence>
<evidence type="ECO:0000256" key="9">
    <source>
        <dbReference type="RuleBase" id="RU365067"/>
    </source>
</evidence>
<evidence type="ECO:0000256" key="3">
    <source>
        <dbReference type="ARBA" id="ARBA00010288"/>
    </source>
</evidence>
<feature type="transmembrane region" description="Helical" evidence="9">
    <location>
        <begin position="135"/>
        <end position="154"/>
    </location>
</feature>
<evidence type="ECO:0000256" key="8">
    <source>
        <dbReference type="ARBA" id="ARBA00045912"/>
    </source>
</evidence>
<protein>
    <recommendedName>
        <fullName evidence="9">Protein RFT1 homolog</fullName>
    </recommendedName>
</protein>
<dbReference type="PANTHER" id="PTHR13117:SF5">
    <property type="entry name" value="PROTEIN RFT1 HOMOLOG"/>
    <property type="match status" value="1"/>
</dbReference>
<dbReference type="GO" id="GO:0034203">
    <property type="term" value="P:glycolipid translocation"/>
    <property type="evidence" value="ECO:0007669"/>
    <property type="project" value="TreeGrafter"/>
</dbReference>
<evidence type="ECO:0000256" key="2">
    <source>
        <dbReference type="ARBA" id="ARBA00004922"/>
    </source>
</evidence>
<evidence type="ECO:0000256" key="10">
    <source>
        <dbReference type="SAM" id="MobiDB-lite"/>
    </source>
</evidence>
<feature type="transmembrane region" description="Helical" evidence="9">
    <location>
        <begin position="174"/>
        <end position="197"/>
    </location>
</feature>
<organism evidence="11 12">
    <name type="scientific">Gonium pectorale</name>
    <name type="common">Green alga</name>
    <dbReference type="NCBI Taxonomy" id="33097"/>
    <lineage>
        <taxon>Eukaryota</taxon>
        <taxon>Viridiplantae</taxon>
        <taxon>Chlorophyta</taxon>
        <taxon>core chlorophytes</taxon>
        <taxon>Chlorophyceae</taxon>
        <taxon>CS clade</taxon>
        <taxon>Chlamydomonadales</taxon>
        <taxon>Volvocaceae</taxon>
        <taxon>Gonium</taxon>
    </lineage>
</organism>
<reference evidence="12" key="1">
    <citation type="journal article" date="2016" name="Nat. Commun.">
        <title>The Gonium pectorale genome demonstrates co-option of cell cycle regulation during the evolution of multicellularity.</title>
        <authorList>
            <person name="Hanschen E.R."/>
            <person name="Marriage T.N."/>
            <person name="Ferris P.J."/>
            <person name="Hamaji T."/>
            <person name="Toyoda A."/>
            <person name="Fujiyama A."/>
            <person name="Neme R."/>
            <person name="Noguchi H."/>
            <person name="Minakuchi Y."/>
            <person name="Suzuki M."/>
            <person name="Kawai-Toyooka H."/>
            <person name="Smith D.R."/>
            <person name="Sparks H."/>
            <person name="Anderson J."/>
            <person name="Bakaric R."/>
            <person name="Luria V."/>
            <person name="Karger A."/>
            <person name="Kirschner M.W."/>
            <person name="Durand P.M."/>
            <person name="Michod R.E."/>
            <person name="Nozaki H."/>
            <person name="Olson B.J."/>
        </authorList>
    </citation>
    <scope>NUCLEOTIDE SEQUENCE [LARGE SCALE GENOMIC DNA]</scope>
    <source>
        <strain evidence="12">NIES-2863</strain>
    </source>
</reference>
<dbReference type="EMBL" id="LSYV01000019">
    <property type="protein sequence ID" value="KXZ50073.1"/>
    <property type="molecule type" value="Genomic_DNA"/>
</dbReference>
<feature type="compositionally biased region" description="Low complexity" evidence="10">
    <location>
        <begin position="217"/>
        <end position="230"/>
    </location>
</feature>
<evidence type="ECO:0000256" key="4">
    <source>
        <dbReference type="ARBA" id="ARBA00022692"/>
    </source>
</evidence>